<accession>D2W2K1</accession>
<dbReference type="EMBL" id="GG738926">
    <property type="protein sequence ID" value="EFC36758.1"/>
    <property type="molecule type" value="Genomic_DNA"/>
</dbReference>
<dbReference type="OMA" id="QEISHYR"/>
<dbReference type="AlphaFoldDB" id="D2W2K1"/>
<dbReference type="OrthoDB" id="10343582at2759"/>
<dbReference type="InterPro" id="IPR044926">
    <property type="entry name" value="RGS_subdomain_2"/>
</dbReference>
<dbReference type="GeneID" id="8860968"/>
<reference evidence="2 3" key="1">
    <citation type="journal article" date="2010" name="Cell">
        <title>The genome of Naegleria gruberi illuminates early eukaryotic versatility.</title>
        <authorList>
            <person name="Fritz-Laylin L.K."/>
            <person name="Prochnik S.E."/>
            <person name="Ginger M.L."/>
            <person name="Dacks J.B."/>
            <person name="Carpenter M.L."/>
            <person name="Field M.C."/>
            <person name="Kuo A."/>
            <person name="Paredez A."/>
            <person name="Chapman J."/>
            <person name="Pham J."/>
            <person name="Shu S."/>
            <person name="Neupane R."/>
            <person name="Cipriano M."/>
            <person name="Mancuso J."/>
            <person name="Tu H."/>
            <person name="Salamov A."/>
            <person name="Lindquist E."/>
            <person name="Shapiro H."/>
            <person name="Lucas S."/>
            <person name="Grigoriev I.V."/>
            <person name="Cande W.Z."/>
            <person name="Fulton C."/>
            <person name="Rokhsar D.S."/>
            <person name="Dawson S.C."/>
        </authorList>
    </citation>
    <scope>NUCLEOTIDE SEQUENCE [LARGE SCALE GENOMIC DNA]</scope>
    <source>
        <strain evidence="2 3">NEG-M</strain>
    </source>
</reference>
<name>D2W2K1_NAEGR</name>
<evidence type="ECO:0000313" key="3">
    <source>
        <dbReference type="Proteomes" id="UP000006671"/>
    </source>
</evidence>
<sequence length="512" mass="59929">MSRKANKFNTDNYMVVYEELMKVSEARDNFHEFLKQAHNEEPILFLNDVDAYRTLYKKTKEQITQYTNTCISPGSETGELQNKEFDTQCIKLMSVVVDALKNIIDTYIGGGKPKELNLSKPTYQPTLDIFDRLTTLISQNDMKPLGLISLLDPFELFDRIVSHVVLDLKYDQFPRYARSHLLISFLWKKGEEFTRSIALNVSNGYSVDVRFKPNDFKSQLMTEKDVFFAYTLAEDTPDWKELTYSEKPNMLQTFVSKTSYVIGQDRMKGMKLFKLVMHLPYAVEDVWATYCDMDTRFTLDETLMKDFKLLRYIPPSPEAIEKRNITTSSMRDVIDRDENYTVDNPPLALQIGALGIDMHIPLLKNRDLPHTMTSVYDPSINCYMNIGHTCDIEETLRPARKDRVDAEILFNYMFYRMGDRSTRFIHTVYTDLHVIMDSDIVLNRIWKKRSKQLQNGFETLLALKTENGTKSIDTTKINDHFQYMRAVEENLKLNRNWYEEYQRKKSSNVTVP</sequence>
<dbReference type="Proteomes" id="UP000006671">
    <property type="component" value="Unassembled WGS sequence"/>
</dbReference>
<dbReference type="Pfam" id="PF00615">
    <property type="entry name" value="RGS"/>
    <property type="match status" value="1"/>
</dbReference>
<feature type="domain" description="RGS" evidence="1">
    <location>
        <begin position="16"/>
        <end position="186"/>
    </location>
</feature>
<dbReference type="PROSITE" id="PS50132">
    <property type="entry name" value="RGS"/>
    <property type="match status" value="1"/>
</dbReference>
<proteinExistence type="predicted"/>
<evidence type="ECO:0000259" key="1">
    <source>
        <dbReference type="PROSITE" id="PS50132"/>
    </source>
</evidence>
<dbReference type="RefSeq" id="XP_002669502.1">
    <property type="nucleotide sequence ID" value="XM_002669456.1"/>
</dbReference>
<dbReference type="Gene3D" id="1.10.167.10">
    <property type="entry name" value="Regulator of G-protein Signalling 4, domain 2"/>
    <property type="match status" value="1"/>
</dbReference>
<evidence type="ECO:0000313" key="2">
    <source>
        <dbReference type="EMBL" id="EFC36758.1"/>
    </source>
</evidence>
<dbReference type="VEuPathDB" id="AmoebaDB:NAEGRDRAFT_82150"/>
<protein>
    <recommendedName>
        <fullName evidence="1">RGS domain-containing protein</fullName>
    </recommendedName>
</protein>
<dbReference type="InterPro" id="IPR016137">
    <property type="entry name" value="RGS"/>
</dbReference>
<organism evidence="3">
    <name type="scientific">Naegleria gruberi</name>
    <name type="common">Amoeba</name>
    <dbReference type="NCBI Taxonomy" id="5762"/>
    <lineage>
        <taxon>Eukaryota</taxon>
        <taxon>Discoba</taxon>
        <taxon>Heterolobosea</taxon>
        <taxon>Tetramitia</taxon>
        <taxon>Eutetramitia</taxon>
        <taxon>Vahlkampfiidae</taxon>
        <taxon>Naegleria</taxon>
    </lineage>
</organism>
<dbReference type="KEGG" id="ngr:NAEGRDRAFT_82150"/>
<dbReference type="InterPro" id="IPR036305">
    <property type="entry name" value="RGS_sf"/>
</dbReference>
<keyword evidence="3" id="KW-1185">Reference proteome</keyword>
<dbReference type="InParanoid" id="D2W2K1"/>
<dbReference type="SMART" id="SM00315">
    <property type="entry name" value="RGS"/>
    <property type="match status" value="1"/>
</dbReference>
<gene>
    <name evidence="2" type="ORF">NAEGRDRAFT_82150</name>
</gene>
<dbReference type="SUPFAM" id="SSF48097">
    <property type="entry name" value="Regulator of G-protein signaling, RGS"/>
    <property type="match status" value="1"/>
</dbReference>